<name>A0AAE3QW51_9BACT</name>
<dbReference type="SUPFAM" id="SSF54211">
    <property type="entry name" value="Ribosomal protein S5 domain 2-like"/>
    <property type="match status" value="1"/>
</dbReference>
<evidence type="ECO:0000313" key="7">
    <source>
        <dbReference type="Proteomes" id="UP001232063"/>
    </source>
</evidence>
<dbReference type="GO" id="GO:0016301">
    <property type="term" value="F:kinase activity"/>
    <property type="evidence" value="ECO:0007669"/>
    <property type="project" value="UniProtKB-KW"/>
</dbReference>
<dbReference type="Gene3D" id="3.30.230.10">
    <property type="match status" value="1"/>
</dbReference>
<dbReference type="RefSeq" id="WP_314508575.1">
    <property type="nucleotide sequence ID" value="NZ_JASJOU010000001.1"/>
</dbReference>
<evidence type="ECO:0000256" key="4">
    <source>
        <dbReference type="ARBA" id="ARBA00022840"/>
    </source>
</evidence>
<dbReference type="Pfam" id="PF00288">
    <property type="entry name" value="GHMP_kinases_N"/>
    <property type="match status" value="1"/>
</dbReference>
<dbReference type="Proteomes" id="UP001232063">
    <property type="component" value="Unassembled WGS sequence"/>
</dbReference>
<comment type="caution">
    <text evidence="6">The sequence shown here is derived from an EMBL/GenBank/DDBJ whole genome shotgun (WGS) entry which is preliminary data.</text>
</comment>
<dbReference type="InterPro" id="IPR020568">
    <property type="entry name" value="Ribosomal_Su5_D2-typ_SF"/>
</dbReference>
<dbReference type="PROSITE" id="PS00627">
    <property type="entry name" value="GHMP_KINASES_ATP"/>
    <property type="match status" value="1"/>
</dbReference>
<reference evidence="6" key="1">
    <citation type="submission" date="2023-05" db="EMBL/GenBank/DDBJ databases">
        <authorList>
            <person name="Zhang X."/>
        </authorList>
    </citation>
    <scope>NUCLEOTIDE SEQUENCE</scope>
    <source>
        <strain evidence="6">BD1B2-1</strain>
    </source>
</reference>
<dbReference type="GO" id="GO:0005524">
    <property type="term" value="F:ATP binding"/>
    <property type="evidence" value="ECO:0007669"/>
    <property type="project" value="UniProtKB-KW"/>
</dbReference>
<feature type="domain" description="GHMP kinase N-terminal" evidence="5">
    <location>
        <begin position="73"/>
        <end position="129"/>
    </location>
</feature>
<protein>
    <recommendedName>
        <fullName evidence="5">GHMP kinase N-terminal domain-containing protein</fullName>
    </recommendedName>
</protein>
<organism evidence="6 7">
    <name type="scientific">Xanthocytophaga agilis</name>
    <dbReference type="NCBI Taxonomy" id="3048010"/>
    <lineage>
        <taxon>Bacteria</taxon>
        <taxon>Pseudomonadati</taxon>
        <taxon>Bacteroidota</taxon>
        <taxon>Cytophagia</taxon>
        <taxon>Cytophagales</taxon>
        <taxon>Rhodocytophagaceae</taxon>
        <taxon>Xanthocytophaga</taxon>
    </lineage>
</organism>
<dbReference type="AlphaFoldDB" id="A0AAE3QW51"/>
<keyword evidence="7" id="KW-1185">Reference proteome</keyword>
<gene>
    <name evidence="6" type="ORF">QNI22_00215</name>
</gene>
<evidence type="ECO:0000256" key="2">
    <source>
        <dbReference type="ARBA" id="ARBA00022741"/>
    </source>
</evidence>
<proteinExistence type="predicted"/>
<dbReference type="InterPro" id="IPR014721">
    <property type="entry name" value="Ribsml_uS5_D2-typ_fold_subgr"/>
</dbReference>
<evidence type="ECO:0000259" key="5">
    <source>
        <dbReference type="Pfam" id="PF00288"/>
    </source>
</evidence>
<sequence length="285" mass="32373">MSVNTKVYAKPGELIQGMLPDGTRFLVSNKSSQLFYTSTTIRSHDKNAVLNPLKPKTCQAIHVFYDYLSKDKYISKQQIIHIQQSSNIPQGKGLSSSSADILGVLSALNLFYQTNYTAEILYQLAVQVDPTDPCLHEGNIVFDSSQGAVMKSLNEIPYCILYFDTDFDSTVDTISFGRSVHYSEVQMQKYEEIIQNLQRAFKNQDYTLLYECTKLSAQINNQILPKPGFDLLNEFALTHDCGVFVAHSGTYMGLIMDLVTFQQIHKKAIAWIKKHWNTTIYSEYL</sequence>
<dbReference type="PANTHER" id="PTHR43527">
    <property type="entry name" value="4-DIPHOSPHOCYTIDYL-2-C-METHYL-D-ERYTHRITOL KINASE, CHLOROPLASTIC"/>
    <property type="match status" value="1"/>
</dbReference>
<dbReference type="PANTHER" id="PTHR43527:SF1">
    <property type="entry name" value="L-THREONINE KINASE"/>
    <property type="match status" value="1"/>
</dbReference>
<evidence type="ECO:0000256" key="3">
    <source>
        <dbReference type="ARBA" id="ARBA00022777"/>
    </source>
</evidence>
<dbReference type="InterPro" id="IPR006203">
    <property type="entry name" value="GHMP_knse_ATP-bd_CS"/>
</dbReference>
<keyword evidence="1" id="KW-0808">Transferase</keyword>
<dbReference type="InterPro" id="IPR006204">
    <property type="entry name" value="GHMP_kinase_N_dom"/>
</dbReference>
<keyword evidence="2" id="KW-0547">Nucleotide-binding</keyword>
<accession>A0AAE3QW51</accession>
<keyword evidence="4" id="KW-0067">ATP-binding</keyword>
<keyword evidence="3" id="KW-0418">Kinase</keyword>
<evidence type="ECO:0000256" key="1">
    <source>
        <dbReference type="ARBA" id="ARBA00022679"/>
    </source>
</evidence>
<dbReference type="EMBL" id="JASJOU010000001">
    <property type="protein sequence ID" value="MDJ1499041.1"/>
    <property type="molecule type" value="Genomic_DNA"/>
</dbReference>
<evidence type="ECO:0000313" key="6">
    <source>
        <dbReference type="EMBL" id="MDJ1499041.1"/>
    </source>
</evidence>